<evidence type="ECO:0000256" key="4">
    <source>
        <dbReference type="ARBA" id="ARBA00022679"/>
    </source>
</evidence>
<evidence type="ECO:0000256" key="12">
    <source>
        <dbReference type="SAM" id="SignalP"/>
    </source>
</evidence>
<dbReference type="InterPro" id="IPR011712">
    <property type="entry name" value="Sig_transdc_His_kin_sub3_dim/P"/>
</dbReference>
<dbReference type="Proteomes" id="UP001317001">
    <property type="component" value="Chromosome"/>
</dbReference>
<evidence type="ECO:0000256" key="10">
    <source>
        <dbReference type="SAM" id="Coils"/>
    </source>
</evidence>
<sequence length="644" mass="73829">MKQTLLILLCFFVFSLNKALAQTSISKIDSLKVAYSNSKTDSAKAISLINLAIEYRFSNVDSTHYYQKKAEKLVGNNLHVTAHLKILKATLLRDAAQYNKALNELEPIIPKLLSKKEYKLVALSYRALANIYHQSGEYSKSIESHLKSIEYGKKINDRSFTAHAYVNMGFVYFDIGDYAKAIDLYKKALELFTDIGDEVNEIAARNNLSGAYAKTDEYTLSIEHAKKVLAYFEKTKQERFKSYPLVNLGLAYKGLKKYSLAEQYFLNAIKIKQTNADYKDMVITQTYLTELYLVQNKLEQAEKVAVAGYNLAEEKSMLPQLSDISYVLATVYKSKGDFKKANEFLEINKNLKERLAVTEKAKEIFRLQIKYETAEKENQILQQQAKLTNRNFWIFGLAALAVIIGLMGFLFYKQQVLKNLRQKRDNELKLALQQIENQNKLQEQRLSISRDLHDNIGAQLSFIISAIDTIKYYVKDQDENLIGRLSNIGSFAKETIQELRDTIWAMNKQGITIKDLESRIANFIEKAKQSQSDTQIEFQVADDVSEEEVFTGIQGLNIFRIIQEATNNAFKYADANRIEILISKENSALQFQVKDDGKGFEESEIEPGNGLLNMRKRALELNSELQMQSEMWKGTKVWFNVHNN</sequence>
<feature type="chain" id="PRO_5046329390" description="histidine kinase" evidence="12">
    <location>
        <begin position="22"/>
        <end position="644"/>
    </location>
</feature>
<keyword evidence="11" id="KW-1133">Transmembrane helix</keyword>
<evidence type="ECO:0000313" key="16">
    <source>
        <dbReference type="Proteomes" id="UP001317001"/>
    </source>
</evidence>
<dbReference type="SUPFAM" id="SSF48452">
    <property type="entry name" value="TPR-like"/>
    <property type="match status" value="2"/>
</dbReference>
<dbReference type="InterPro" id="IPR019734">
    <property type="entry name" value="TPR_rpt"/>
</dbReference>
<evidence type="ECO:0000256" key="3">
    <source>
        <dbReference type="ARBA" id="ARBA00022553"/>
    </source>
</evidence>
<feature type="domain" description="Signal transduction histidine kinase subgroup 3 dimerisation and phosphoacceptor" evidence="14">
    <location>
        <begin position="445"/>
        <end position="508"/>
    </location>
</feature>
<dbReference type="Gene3D" id="1.25.40.10">
    <property type="entry name" value="Tetratricopeptide repeat domain"/>
    <property type="match status" value="2"/>
</dbReference>
<dbReference type="Gene3D" id="1.20.5.1930">
    <property type="match status" value="1"/>
</dbReference>
<reference evidence="15 16" key="1">
    <citation type="submission" date="2022-08" db="EMBL/GenBank/DDBJ databases">
        <title>Myroides zhujiangensis sp. nov., a novel bacterium isolated from sediment in the Pearl River Estuary.</title>
        <authorList>
            <person name="Cui L."/>
        </authorList>
    </citation>
    <scope>NUCLEOTIDE SEQUENCE [LARGE SCALE GENOMIC DNA]</scope>
    <source>
        <strain evidence="15 16">SCSIO 72103</strain>
    </source>
</reference>
<evidence type="ECO:0000259" key="13">
    <source>
        <dbReference type="Pfam" id="PF02518"/>
    </source>
</evidence>
<dbReference type="Pfam" id="PF13181">
    <property type="entry name" value="TPR_8"/>
    <property type="match status" value="1"/>
</dbReference>
<evidence type="ECO:0000256" key="11">
    <source>
        <dbReference type="SAM" id="Phobius"/>
    </source>
</evidence>
<feature type="repeat" description="TPR" evidence="9">
    <location>
        <begin position="162"/>
        <end position="195"/>
    </location>
</feature>
<feature type="repeat" description="TPR" evidence="9">
    <location>
        <begin position="242"/>
        <end position="275"/>
    </location>
</feature>
<dbReference type="Pfam" id="PF13424">
    <property type="entry name" value="TPR_12"/>
    <property type="match status" value="1"/>
</dbReference>
<keyword evidence="3" id="KW-0597">Phosphoprotein</keyword>
<feature type="domain" description="Histidine kinase/HSP90-like ATPase" evidence="13">
    <location>
        <begin position="558"/>
        <end position="641"/>
    </location>
</feature>
<feature type="transmembrane region" description="Helical" evidence="11">
    <location>
        <begin position="392"/>
        <end position="412"/>
    </location>
</feature>
<comment type="catalytic activity">
    <reaction evidence="1">
        <text>ATP + protein L-histidine = ADP + protein N-phospho-L-histidine.</text>
        <dbReference type="EC" id="2.7.13.3"/>
    </reaction>
</comment>
<dbReference type="PANTHER" id="PTHR24421">
    <property type="entry name" value="NITRATE/NITRITE SENSOR PROTEIN NARX-RELATED"/>
    <property type="match status" value="1"/>
</dbReference>
<keyword evidence="10" id="KW-0175">Coiled coil</keyword>
<dbReference type="PROSITE" id="PS50005">
    <property type="entry name" value="TPR"/>
    <property type="match status" value="2"/>
</dbReference>
<keyword evidence="7" id="KW-0067">ATP-binding</keyword>
<dbReference type="InterPro" id="IPR036890">
    <property type="entry name" value="HATPase_C_sf"/>
</dbReference>
<dbReference type="EMBL" id="CP102382">
    <property type="protein sequence ID" value="UUV21770.1"/>
    <property type="molecule type" value="Genomic_DNA"/>
</dbReference>
<dbReference type="Pfam" id="PF02518">
    <property type="entry name" value="HATPase_c"/>
    <property type="match status" value="1"/>
</dbReference>
<dbReference type="Pfam" id="PF07730">
    <property type="entry name" value="HisKA_3"/>
    <property type="match status" value="1"/>
</dbReference>
<feature type="signal peptide" evidence="12">
    <location>
        <begin position="1"/>
        <end position="21"/>
    </location>
</feature>
<evidence type="ECO:0000256" key="9">
    <source>
        <dbReference type="PROSITE-ProRule" id="PRU00339"/>
    </source>
</evidence>
<evidence type="ECO:0000256" key="7">
    <source>
        <dbReference type="ARBA" id="ARBA00022840"/>
    </source>
</evidence>
<evidence type="ECO:0000259" key="14">
    <source>
        <dbReference type="Pfam" id="PF07730"/>
    </source>
</evidence>
<proteinExistence type="predicted"/>
<dbReference type="CDD" id="cd16917">
    <property type="entry name" value="HATPase_UhpB-NarQ-NarX-like"/>
    <property type="match status" value="1"/>
</dbReference>
<dbReference type="Pfam" id="PF13176">
    <property type="entry name" value="TPR_7"/>
    <property type="match status" value="1"/>
</dbReference>
<keyword evidence="6" id="KW-0418">Kinase</keyword>
<dbReference type="RefSeq" id="WP_257499690.1">
    <property type="nucleotide sequence ID" value="NZ_CP102382.1"/>
</dbReference>
<evidence type="ECO:0000256" key="1">
    <source>
        <dbReference type="ARBA" id="ARBA00000085"/>
    </source>
</evidence>
<dbReference type="SUPFAM" id="SSF55874">
    <property type="entry name" value="ATPase domain of HSP90 chaperone/DNA topoisomerase II/histidine kinase"/>
    <property type="match status" value="1"/>
</dbReference>
<name>A0ABY5NT67_9FLAO</name>
<keyword evidence="11" id="KW-0812">Transmembrane</keyword>
<evidence type="ECO:0000256" key="2">
    <source>
        <dbReference type="ARBA" id="ARBA00012438"/>
    </source>
</evidence>
<dbReference type="EC" id="2.7.13.3" evidence="2"/>
<dbReference type="Gene3D" id="3.30.565.10">
    <property type="entry name" value="Histidine kinase-like ATPase, C-terminal domain"/>
    <property type="match status" value="1"/>
</dbReference>
<protein>
    <recommendedName>
        <fullName evidence="2">histidine kinase</fullName>
        <ecNumber evidence="2">2.7.13.3</ecNumber>
    </recommendedName>
</protein>
<dbReference type="PANTHER" id="PTHR24421:SF10">
    <property type="entry name" value="NITRATE_NITRITE SENSOR PROTEIN NARQ"/>
    <property type="match status" value="1"/>
</dbReference>
<dbReference type="InterPro" id="IPR050482">
    <property type="entry name" value="Sensor_HK_TwoCompSys"/>
</dbReference>
<evidence type="ECO:0000256" key="6">
    <source>
        <dbReference type="ARBA" id="ARBA00022777"/>
    </source>
</evidence>
<keyword evidence="5" id="KW-0547">Nucleotide-binding</keyword>
<feature type="coiled-coil region" evidence="10">
    <location>
        <begin position="341"/>
        <end position="391"/>
    </location>
</feature>
<evidence type="ECO:0000256" key="5">
    <source>
        <dbReference type="ARBA" id="ARBA00022741"/>
    </source>
</evidence>
<dbReference type="SMART" id="SM00028">
    <property type="entry name" value="TPR"/>
    <property type="match status" value="5"/>
</dbReference>
<dbReference type="InterPro" id="IPR011990">
    <property type="entry name" value="TPR-like_helical_dom_sf"/>
</dbReference>
<feature type="coiled-coil region" evidence="10">
    <location>
        <begin position="425"/>
        <end position="452"/>
    </location>
</feature>
<keyword evidence="16" id="KW-1185">Reference proteome</keyword>
<evidence type="ECO:0000256" key="8">
    <source>
        <dbReference type="ARBA" id="ARBA00023012"/>
    </source>
</evidence>
<evidence type="ECO:0000313" key="15">
    <source>
        <dbReference type="EMBL" id="UUV21770.1"/>
    </source>
</evidence>
<keyword evidence="4" id="KW-0808">Transferase</keyword>
<keyword evidence="8" id="KW-0902">Two-component regulatory system</keyword>
<keyword evidence="11" id="KW-0472">Membrane</keyword>
<keyword evidence="9" id="KW-0802">TPR repeat</keyword>
<organism evidence="15 16">
    <name type="scientific">Paenimyroides aestuarii</name>
    <dbReference type="NCBI Taxonomy" id="2968490"/>
    <lineage>
        <taxon>Bacteria</taxon>
        <taxon>Pseudomonadati</taxon>
        <taxon>Bacteroidota</taxon>
        <taxon>Flavobacteriia</taxon>
        <taxon>Flavobacteriales</taxon>
        <taxon>Flavobacteriaceae</taxon>
        <taxon>Paenimyroides</taxon>
    </lineage>
</organism>
<dbReference type="InterPro" id="IPR003594">
    <property type="entry name" value="HATPase_dom"/>
</dbReference>
<accession>A0ABY5NT67</accession>
<gene>
    <name evidence="15" type="ORF">NPX36_01580</name>
</gene>
<keyword evidence="12" id="KW-0732">Signal</keyword>
<dbReference type="PROSITE" id="PS50293">
    <property type="entry name" value="TPR_REGION"/>
    <property type="match status" value="1"/>
</dbReference>